<name>A0A084GF87_PSEDA</name>
<dbReference type="OrthoDB" id="433955at2759"/>
<evidence type="ECO:0000313" key="1">
    <source>
        <dbReference type="EMBL" id="KEZ45999.1"/>
    </source>
</evidence>
<dbReference type="InterPro" id="IPR029063">
    <property type="entry name" value="SAM-dependent_MTases_sf"/>
</dbReference>
<organism evidence="1 2">
    <name type="scientific">Pseudallescheria apiosperma</name>
    <name type="common">Scedosporium apiospermum</name>
    <dbReference type="NCBI Taxonomy" id="563466"/>
    <lineage>
        <taxon>Eukaryota</taxon>
        <taxon>Fungi</taxon>
        <taxon>Dikarya</taxon>
        <taxon>Ascomycota</taxon>
        <taxon>Pezizomycotina</taxon>
        <taxon>Sordariomycetes</taxon>
        <taxon>Hypocreomycetidae</taxon>
        <taxon>Microascales</taxon>
        <taxon>Microascaceae</taxon>
        <taxon>Scedosporium</taxon>
    </lineage>
</organism>
<protein>
    <recommendedName>
        <fullName evidence="3">Rapid response to glucose protein 1</fullName>
    </recommendedName>
</protein>
<dbReference type="Proteomes" id="UP000028545">
    <property type="component" value="Unassembled WGS sequence"/>
</dbReference>
<dbReference type="SUPFAM" id="SSF53335">
    <property type="entry name" value="S-adenosyl-L-methionine-dependent methyltransferases"/>
    <property type="match status" value="1"/>
</dbReference>
<dbReference type="HOGENOM" id="CLU_049351_0_0_1"/>
<reference evidence="1 2" key="1">
    <citation type="journal article" date="2014" name="Genome Announc.">
        <title>Draft genome sequence of the pathogenic fungus Scedosporium apiospermum.</title>
        <authorList>
            <person name="Vandeputte P."/>
            <person name="Ghamrawi S."/>
            <person name="Rechenmann M."/>
            <person name="Iltis A."/>
            <person name="Giraud S."/>
            <person name="Fleury M."/>
            <person name="Thornton C."/>
            <person name="Delhaes L."/>
            <person name="Meyer W."/>
            <person name="Papon N."/>
            <person name="Bouchara J.P."/>
        </authorList>
    </citation>
    <scope>NUCLEOTIDE SEQUENCE [LARGE SCALE GENOMIC DNA]</scope>
    <source>
        <strain evidence="1 2">IHEM 14462</strain>
    </source>
</reference>
<evidence type="ECO:0008006" key="3">
    <source>
        <dbReference type="Google" id="ProtNLM"/>
    </source>
</evidence>
<evidence type="ECO:0000313" key="2">
    <source>
        <dbReference type="Proteomes" id="UP000028545"/>
    </source>
</evidence>
<dbReference type="KEGG" id="sapo:SAPIO_CDS1402"/>
<dbReference type="GO" id="GO:0008757">
    <property type="term" value="F:S-adenosylmethionine-dependent methyltransferase activity"/>
    <property type="evidence" value="ECO:0007669"/>
    <property type="project" value="UniProtKB-ARBA"/>
</dbReference>
<proteinExistence type="predicted"/>
<sequence>MASVHDFPQLWQRPPFESLLACLESLELTPPIWNHNRRRDDIISEQEASFSHRRDVALYLSGIVKSSLSWISDDEDKETLWELASRPMGEITRRWPFATDTAQPFELIIKEPALTGDSIGFKTWGSSYLLALHLDTLASTFLFRLFDESLGEPRPRVLELGSGTGLLGLAAAATWRTHVMMSDLPGIVPNLAANAEANAKMLEGLGGSVEVGALTWGGEGEDEIDLTLFGTPNQFKIILVADPLYDDNHPELLHSAILTQLALGTEARAIVMVPKRDQTTIGLLDSFKALMTQGEPPLECLEQGELEGEDDWDANDDEEVKCWWGIFARRQA</sequence>
<dbReference type="Pfam" id="PF10294">
    <property type="entry name" value="Methyltransf_16"/>
    <property type="match status" value="1"/>
</dbReference>
<comment type="caution">
    <text evidence="1">The sequence shown here is derived from an EMBL/GenBank/DDBJ whole genome shotgun (WGS) entry which is preliminary data.</text>
</comment>
<dbReference type="GeneID" id="27720474"/>
<dbReference type="VEuPathDB" id="FungiDB:SAPIO_CDS1402"/>
<gene>
    <name evidence="1" type="ORF">SAPIO_CDS1402</name>
</gene>
<dbReference type="EMBL" id="JOWA01000055">
    <property type="protein sequence ID" value="KEZ45999.1"/>
    <property type="molecule type" value="Genomic_DNA"/>
</dbReference>
<dbReference type="Gene3D" id="3.40.50.150">
    <property type="entry name" value="Vaccinia Virus protein VP39"/>
    <property type="match status" value="1"/>
</dbReference>
<dbReference type="GO" id="GO:0005829">
    <property type="term" value="C:cytosol"/>
    <property type="evidence" value="ECO:0007669"/>
    <property type="project" value="TreeGrafter"/>
</dbReference>
<dbReference type="AlphaFoldDB" id="A0A084GF87"/>
<dbReference type="InterPro" id="IPR019410">
    <property type="entry name" value="Methyltransf_16"/>
</dbReference>
<dbReference type="PANTHER" id="PTHR14614:SF156">
    <property type="entry name" value="PROTEIN-LYSINE N-METHYLTRANSFERASE EFM2"/>
    <property type="match status" value="1"/>
</dbReference>
<accession>A0A084GF87</accession>
<dbReference type="RefSeq" id="XP_016645798.1">
    <property type="nucleotide sequence ID" value="XM_016784682.1"/>
</dbReference>
<keyword evidence="2" id="KW-1185">Reference proteome</keyword>
<dbReference type="OMA" id="CWWSIWG"/>
<dbReference type="PANTHER" id="PTHR14614">
    <property type="entry name" value="HEPATOCELLULAR CARCINOMA-ASSOCIATED ANTIGEN"/>
    <property type="match status" value="1"/>
</dbReference>